<dbReference type="Proteomes" id="UP001280121">
    <property type="component" value="Unassembled WGS sequence"/>
</dbReference>
<evidence type="ECO:0000313" key="2">
    <source>
        <dbReference type="Proteomes" id="UP001280121"/>
    </source>
</evidence>
<gene>
    <name evidence="1" type="ORF">Ddye_004377</name>
</gene>
<name>A0AAE0CXB3_9ROSI</name>
<dbReference type="AlphaFoldDB" id="A0AAE0CXB3"/>
<accession>A0AAE0CXB3</accession>
<keyword evidence="2" id="KW-1185">Reference proteome</keyword>
<comment type="caution">
    <text evidence="1">The sequence shown here is derived from an EMBL/GenBank/DDBJ whole genome shotgun (WGS) entry which is preliminary data.</text>
</comment>
<evidence type="ECO:0000313" key="1">
    <source>
        <dbReference type="EMBL" id="KAK2665803.1"/>
    </source>
</evidence>
<sequence>MATRKEHVLPLIRSLGIAHHLSEPAEELVDVEGKKVTNSQYNSWLKNDGLLTSWLLRNMSKAILSMITGANTSQQVWCSLEEQLLPMTKDKKAHVKDQLFSLKKWLLSNDEYI</sequence>
<proteinExistence type="predicted"/>
<dbReference type="Pfam" id="PF14223">
    <property type="entry name" value="Retrotran_gag_2"/>
    <property type="match status" value="1"/>
</dbReference>
<organism evidence="1 2">
    <name type="scientific">Dipteronia dyeriana</name>
    <dbReference type="NCBI Taxonomy" id="168575"/>
    <lineage>
        <taxon>Eukaryota</taxon>
        <taxon>Viridiplantae</taxon>
        <taxon>Streptophyta</taxon>
        <taxon>Embryophyta</taxon>
        <taxon>Tracheophyta</taxon>
        <taxon>Spermatophyta</taxon>
        <taxon>Magnoliopsida</taxon>
        <taxon>eudicotyledons</taxon>
        <taxon>Gunneridae</taxon>
        <taxon>Pentapetalae</taxon>
        <taxon>rosids</taxon>
        <taxon>malvids</taxon>
        <taxon>Sapindales</taxon>
        <taxon>Sapindaceae</taxon>
        <taxon>Hippocastanoideae</taxon>
        <taxon>Acereae</taxon>
        <taxon>Dipteronia</taxon>
    </lineage>
</organism>
<dbReference type="EMBL" id="JANJYI010000001">
    <property type="protein sequence ID" value="KAK2665803.1"/>
    <property type="molecule type" value="Genomic_DNA"/>
</dbReference>
<reference evidence="1" key="1">
    <citation type="journal article" date="2023" name="Plant J.">
        <title>Genome sequences and population genomics provide insights into the demographic history, inbreeding, and mutation load of two 'living fossil' tree species of Dipteronia.</title>
        <authorList>
            <person name="Feng Y."/>
            <person name="Comes H.P."/>
            <person name="Chen J."/>
            <person name="Zhu S."/>
            <person name="Lu R."/>
            <person name="Zhang X."/>
            <person name="Li P."/>
            <person name="Qiu J."/>
            <person name="Olsen K.M."/>
            <person name="Qiu Y."/>
        </authorList>
    </citation>
    <scope>NUCLEOTIDE SEQUENCE</scope>
    <source>
        <strain evidence="1">KIB01</strain>
    </source>
</reference>
<protein>
    <submittedName>
        <fullName evidence="1">Uncharacterized protein</fullName>
    </submittedName>
</protein>